<dbReference type="AlphaFoldDB" id="A0AAD5J129"/>
<organism evidence="2 3">
    <name type="scientific">Acer negundo</name>
    <name type="common">Box elder</name>
    <dbReference type="NCBI Taxonomy" id="4023"/>
    <lineage>
        <taxon>Eukaryota</taxon>
        <taxon>Viridiplantae</taxon>
        <taxon>Streptophyta</taxon>
        <taxon>Embryophyta</taxon>
        <taxon>Tracheophyta</taxon>
        <taxon>Spermatophyta</taxon>
        <taxon>Magnoliopsida</taxon>
        <taxon>eudicotyledons</taxon>
        <taxon>Gunneridae</taxon>
        <taxon>Pentapetalae</taxon>
        <taxon>rosids</taxon>
        <taxon>malvids</taxon>
        <taxon>Sapindales</taxon>
        <taxon>Sapindaceae</taxon>
        <taxon>Hippocastanoideae</taxon>
        <taxon>Acereae</taxon>
        <taxon>Acer</taxon>
    </lineage>
</organism>
<dbReference type="Pfam" id="PF13450">
    <property type="entry name" value="NAD_binding_8"/>
    <property type="match status" value="1"/>
</dbReference>
<dbReference type="Pfam" id="PF01593">
    <property type="entry name" value="Amino_oxidase"/>
    <property type="match status" value="1"/>
</dbReference>
<name>A0AAD5J129_ACENE</name>
<proteinExistence type="predicted"/>
<dbReference type="InterPro" id="IPR002937">
    <property type="entry name" value="Amino_oxidase"/>
</dbReference>
<dbReference type="Gene3D" id="3.50.50.60">
    <property type="entry name" value="FAD/NAD(P)-binding domain"/>
    <property type="match status" value="1"/>
</dbReference>
<dbReference type="InterPro" id="IPR036188">
    <property type="entry name" value="FAD/NAD-bd_sf"/>
</dbReference>
<dbReference type="PANTHER" id="PTHR42923">
    <property type="entry name" value="PROTOPORPHYRINOGEN OXIDASE"/>
    <property type="match status" value="1"/>
</dbReference>
<dbReference type="EMBL" id="JAJSOW010000101">
    <property type="protein sequence ID" value="KAI9181407.1"/>
    <property type="molecule type" value="Genomic_DNA"/>
</dbReference>
<evidence type="ECO:0000313" key="2">
    <source>
        <dbReference type="EMBL" id="KAI9181407.1"/>
    </source>
</evidence>
<keyword evidence="3" id="KW-1185">Reference proteome</keyword>
<sequence>MLSCWRLTPTLSLSTRHRSGFYCRTASVQSPVNGDQNNNGEEKKKKKIVIVGSGWAGLGAAHHLCKQGFDVKVVDDGNGFGSPDDVCIQGFWYPYRNIFSLVDELGIEPFTKRMKSVLYSEGGLEVEFPIFQDLPQLPTPLGTLFYTQFNRVPLVDRLTSLALMAAVIDFDNTDVAWKKYDSITARELFKQFGCSERLYRDVIGPLLQVGLFAPAEQCSAAATLGILYYFILAHQKNFNLVWCRGTLKEKIFDPWMDSMRTRDCEFLDGRKVTDFVLNEETGCISEVVCGKEKYNADAVILAVGISTLQELVKKSAALCTREEEFLKVSNLSCIDVISVKLRLDKKVNIPNASNACSGFGDSFAWTFFDLNQIYDEHKDDPVTVLQADFYHGNELLPLKDEHLLAKVMSCLSKCIKEFDTATVTDKQIRRFPKSLTHYFPGSYKYMMRGSTSFPNLFMAGDWITTRHGSWSQEKSYVTGLEAANRVVDYLEDGSFAKIIPVEEDEAHIETFRNLNRRFNEIREQVPLSDYFLQ</sequence>
<reference evidence="2" key="2">
    <citation type="submission" date="2023-02" db="EMBL/GenBank/DDBJ databases">
        <authorList>
            <person name="Swenson N.G."/>
            <person name="Wegrzyn J.L."/>
            <person name="Mcevoy S.L."/>
        </authorList>
    </citation>
    <scope>NUCLEOTIDE SEQUENCE</scope>
    <source>
        <strain evidence="2">91603</strain>
        <tissue evidence="2">Leaf</tissue>
    </source>
</reference>
<reference evidence="2" key="1">
    <citation type="journal article" date="2022" name="Plant J.">
        <title>Strategies of tolerance reflected in two North American maple genomes.</title>
        <authorList>
            <person name="McEvoy S.L."/>
            <person name="Sezen U.U."/>
            <person name="Trouern-Trend A."/>
            <person name="McMahon S.M."/>
            <person name="Schaberg P.G."/>
            <person name="Yang J."/>
            <person name="Wegrzyn J.L."/>
            <person name="Swenson N.G."/>
        </authorList>
    </citation>
    <scope>NUCLEOTIDE SEQUENCE</scope>
    <source>
        <strain evidence="2">91603</strain>
    </source>
</reference>
<dbReference type="PANTHER" id="PTHR42923:SF24">
    <property type="entry name" value="OS04G0560500 PROTEIN"/>
    <property type="match status" value="1"/>
</dbReference>
<comment type="caution">
    <text evidence="2">The sequence shown here is derived from an EMBL/GenBank/DDBJ whole genome shotgun (WGS) entry which is preliminary data.</text>
</comment>
<dbReference type="Proteomes" id="UP001064489">
    <property type="component" value="Chromosome 4"/>
</dbReference>
<dbReference type="InterPro" id="IPR050464">
    <property type="entry name" value="Zeta_carotene_desat/Oxidored"/>
</dbReference>
<evidence type="ECO:0000259" key="1">
    <source>
        <dbReference type="Pfam" id="PF01593"/>
    </source>
</evidence>
<evidence type="ECO:0000313" key="3">
    <source>
        <dbReference type="Proteomes" id="UP001064489"/>
    </source>
</evidence>
<dbReference type="GO" id="GO:0016491">
    <property type="term" value="F:oxidoreductase activity"/>
    <property type="evidence" value="ECO:0007669"/>
    <property type="project" value="InterPro"/>
</dbReference>
<dbReference type="SUPFAM" id="SSF51905">
    <property type="entry name" value="FAD/NAD(P)-binding domain"/>
    <property type="match status" value="1"/>
</dbReference>
<accession>A0AAD5J129</accession>
<protein>
    <recommendedName>
        <fullName evidence="1">Amine oxidase domain-containing protein</fullName>
    </recommendedName>
</protein>
<feature type="domain" description="Amine oxidase" evidence="1">
    <location>
        <begin position="94"/>
        <end position="486"/>
    </location>
</feature>
<gene>
    <name evidence="2" type="ORF">LWI28_014702</name>
</gene>